<dbReference type="SUPFAM" id="SSF55909">
    <property type="entry name" value="Pentein"/>
    <property type="match status" value="1"/>
</dbReference>
<dbReference type="STRING" id="28115.HQ47_03735"/>
<evidence type="ECO:0000256" key="1">
    <source>
        <dbReference type="ARBA" id="ARBA00022801"/>
    </source>
</evidence>
<keyword evidence="3" id="KW-1185">Reference proteome</keyword>
<gene>
    <name evidence="2" type="ORF">HQ47_03735</name>
</gene>
<dbReference type="Gene3D" id="3.75.10.10">
    <property type="entry name" value="L-arginine/glycine Amidinotransferase, Chain A"/>
    <property type="match status" value="1"/>
</dbReference>
<dbReference type="RefSeq" id="WP_036873370.1">
    <property type="nucleotide sequence ID" value="NZ_JBGYTE010000049.1"/>
</dbReference>
<proteinExistence type="predicted"/>
<evidence type="ECO:0000313" key="3">
    <source>
        <dbReference type="Proteomes" id="UP000030103"/>
    </source>
</evidence>
<dbReference type="eggNOG" id="COG2957">
    <property type="taxonomic scope" value="Bacteria"/>
</dbReference>
<dbReference type="GO" id="GO:0004668">
    <property type="term" value="F:protein-arginine deiminase activity"/>
    <property type="evidence" value="ECO:0007669"/>
    <property type="project" value="InterPro"/>
</dbReference>
<dbReference type="Pfam" id="PF04371">
    <property type="entry name" value="PAD_porph"/>
    <property type="match status" value="1"/>
</dbReference>
<sequence>MTTSLTLIPEWEKQDAVILSWPHPETDWYEMLAEIDDCYKDISATIVRFENLIILTPEPQRISGLIKNIEQKEHSIKIIEIPTNDTWIRDYGPLAFRDNERKLYLSDFTFNGWGMKFPADRDNRITRKLFSRRIFNPNIKLCNRLEYVLEGGSVESDGLGTILTTKHCLFEENRNAGIEHKVLLKSISEKLGANRLLLLEHGLLEGDDTDGHVDTLARFLTPDTIAYTCCEDKKDAHFMELQQMEKELKQMVNYKGEPYKLVPLPLPEPIYAKDGHRLPATYANFLFVNGAILFPVYGVKEDKPAAERLQAAINMPVIPVNCRPLIEQHGSLHCATMQIPQGFINFNQI</sequence>
<dbReference type="EMBL" id="JRFA01000009">
    <property type="protein sequence ID" value="KGN75029.1"/>
    <property type="molecule type" value="Genomic_DNA"/>
</dbReference>
<comment type="caution">
    <text evidence="2">The sequence shown here is derived from an EMBL/GenBank/DDBJ whole genome shotgun (WGS) entry which is preliminary data.</text>
</comment>
<dbReference type="GO" id="GO:0009446">
    <property type="term" value="P:putrescine biosynthetic process"/>
    <property type="evidence" value="ECO:0007669"/>
    <property type="project" value="InterPro"/>
</dbReference>
<dbReference type="GO" id="GO:0047632">
    <property type="term" value="F:agmatine deiminase activity"/>
    <property type="evidence" value="ECO:0007669"/>
    <property type="project" value="TreeGrafter"/>
</dbReference>
<name>A0A0A2EF18_9PORP</name>
<organism evidence="2 3">
    <name type="scientific">Porphyromonas macacae</name>
    <dbReference type="NCBI Taxonomy" id="28115"/>
    <lineage>
        <taxon>Bacteria</taxon>
        <taxon>Pseudomonadati</taxon>
        <taxon>Bacteroidota</taxon>
        <taxon>Bacteroidia</taxon>
        <taxon>Bacteroidales</taxon>
        <taxon>Porphyromonadaceae</taxon>
        <taxon>Porphyromonas</taxon>
    </lineage>
</organism>
<reference evidence="2 3" key="1">
    <citation type="submission" date="2014-09" db="EMBL/GenBank/DDBJ databases">
        <title>Draft Genome Sequence of Porphyromonas macacae COT-192_OH2859.</title>
        <authorList>
            <person name="Wallis C."/>
            <person name="Deusch O."/>
            <person name="O'Flynn C."/>
            <person name="Davis I."/>
            <person name="Horsfall A."/>
            <person name="Kirkwood N."/>
            <person name="Harris S."/>
            <person name="Eisen J.A."/>
            <person name="Coil D.A."/>
            <person name="Darling A.E."/>
            <person name="Jospin G."/>
            <person name="Alexiev A."/>
        </authorList>
    </citation>
    <scope>NUCLEOTIDE SEQUENCE [LARGE SCALE GENOMIC DNA]</scope>
    <source>
        <strain evidence="3">COT-192 OH2859</strain>
    </source>
</reference>
<dbReference type="PANTHER" id="PTHR31377">
    <property type="entry name" value="AGMATINE DEIMINASE-RELATED"/>
    <property type="match status" value="1"/>
</dbReference>
<dbReference type="InterPro" id="IPR007466">
    <property type="entry name" value="Peptidyl-Arg-deiminase_porph"/>
</dbReference>
<dbReference type="AlphaFoldDB" id="A0A0A2EF18"/>
<dbReference type="PANTHER" id="PTHR31377:SF0">
    <property type="entry name" value="AGMATINE DEIMINASE-RELATED"/>
    <property type="match status" value="1"/>
</dbReference>
<accession>A0A0A2EF18</accession>
<dbReference type="OrthoDB" id="9808013at2"/>
<protein>
    <submittedName>
        <fullName evidence="2">Agmatine deiminase</fullName>
    </submittedName>
</protein>
<evidence type="ECO:0000313" key="2">
    <source>
        <dbReference type="EMBL" id="KGN75029.1"/>
    </source>
</evidence>
<keyword evidence="1" id="KW-0378">Hydrolase</keyword>
<dbReference type="Proteomes" id="UP000030103">
    <property type="component" value="Unassembled WGS sequence"/>
</dbReference>